<dbReference type="OrthoDB" id="5311848at2759"/>
<dbReference type="AlphaFoldDB" id="A0A2T4GEK6"/>
<keyword evidence="7 13" id="KW-0732">Signal</keyword>
<reference evidence="14 16" key="1">
    <citation type="submission" date="2018-02" db="EMBL/GenBank/DDBJ databases">
        <title>Fusarium culmorum secondary metabolites in fungal-bacterial-plant interactions.</title>
        <authorList>
            <person name="Schmidt R."/>
        </authorList>
    </citation>
    <scope>NUCLEOTIDE SEQUENCE [LARGE SCALE GENOMIC DNA]</scope>
    <source>
        <strain evidence="14 16">PV</strain>
    </source>
</reference>
<organism evidence="14 16">
    <name type="scientific">Fusarium culmorum</name>
    <dbReference type="NCBI Taxonomy" id="5516"/>
    <lineage>
        <taxon>Eukaryota</taxon>
        <taxon>Fungi</taxon>
        <taxon>Dikarya</taxon>
        <taxon>Ascomycota</taxon>
        <taxon>Pezizomycotina</taxon>
        <taxon>Sordariomycetes</taxon>
        <taxon>Hypocreomycetidae</taxon>
        <taxon>Hypocreales</taxon>
        <taxon>Nectriaceae</taxon>
        <taxon>Fusarium</taxon>
    </lineage>
</organism>
<dbReference type="GO" id="GO:0031965">
    <property type="term" value="C:nuclear membrane"/>
    <property type="evidence" value="ECO:0007669"/>
    <property type="project" value="UniProtKB-SubCell"/>
</dbReference>
<comment type="similarity">
    <text evidence="4">Belongs to the KAR5 family.</text>
</comment>
<evidence type="ECO:0000256" key="7">
    <source>
        <dbReference type="ARBA" id="ARBA00022729"/>
    </source>
</evidence>
<dbReference type="OMA" id="WPYIVCP"/>
<evidence type="ECO:0000256" key="2">
    <source>
        <dbReference type="ARBA" id="ARBA00004126"/>
    </source>
</evidence>
<evidence type="ECO:0000256" key="8">
    <source>
        <dbReference type="ARBA" id="ARBA00022824"/>
    </source>
</evidence>
<dbReference type="InterPro" id="IPR007292">
    <property type="entry name" value="Nuclear_fusion_Kar5"/>
</dbReference>
<dbReference type="PANTHER" id="PTHR28012:SF1">
    <property type="entry name" value="NUCLEAR FUSION PROTEIN KAR5"/>
    <property type="match status" value="1"/>
</dbReference>
<keyword evidence="10" id="KW-0472">Membrane</keyword>
<keyword evidence="5" id="KW-0415">Karyogamy</keyword>
<evidence type="ECO:0000256" key="10">
    <source>
        <dbReference type="ARBA" id="ARBA00023136"/>
    </source>
</evidence>
<evidence type="ECO:0008006" key="17">
    <source>
        <dbReference type="Google" id="ProtNLM"/>
    </source>
</evidence>
<keyword evidence="12" id="KW-0539">Nucleus</keyword>
<sequence length="522" mass="57798">MTSKGATIRFWGSTFLCFFSSIANCFSWRPHTVPDGTYNEVFIACAQANVAIGGDHFAIQQQQRGDSSSLWMQHADGKISNVYSTALQELQDLESQPLCHRIAARQLVNNCHLLDGQDDAKVHLDSGRAARDFVDFYAASLAICDLERGSFMIPKSCFKFREPFLTALPVPTSAKLHVSTNEIDECLEGLAQSDSAWNTWVSYRHKALRFCDAARVDNQKDENIFLYQRITKILEKLTNDVEADLEKRFQSLNRAFDAASQSVESIGPQAKHLQMEMDKASRILRNDLGNAIQDSRDIVTSGLEEAQALHDLLEILVRAVQENTADITTSQEVALRTSTDKWNVEIGGLVTALTAVVATSLDQMLDKETTAARSADILVKQARIEQGMDKLEELADDLVFKYDSYESRLDDALQKSSQVLDVLEATAASAAGLQGYMLGGLGFSGFWPYIVCPALSLAMGSYRLEPSLLRNIWLVGIGELMGVIVSKASYYANIFSSAKVFEATTDLTLNQTFPATVWEVAY</sequence>
<keyword evidence="6" id="KW-0812">Transmembrane</keyword>
<evidence type="ECO:0000256" key="1">
    <source>
        <dbReference type="ARBA" id="ARBA00003389"/>
    </source>
</evidence>
<evidence type="ECO:0000313" key="14">
    <source>
        <dbReference type="EMBL" id="PTD01880.1"/>
    </source>
</evidence>
<keyword evidence="11" id="KW-0325">Glycoprotein</keyword>
<dbReference type="PANTHER" id="PTHR28012">
    <property type="entry name" value="NUCLEAR FUSION PROTEIN KAR5"/>
    <property type="match status" value="1"/>
</dbReference>
<dbReference type="GO" id="GO:0048288">
    <property type="term" value="P:nuclear membrane fusion involved in karyogamy"/>
    <property type="evidence" value="ECO:0007669"/>
    <property type="project" value="InterPro"/>
</dbReference>
<dbReference type="GO" id="GO:0000742">
    <property type="term" value="P:karyogamy involved in conjugation with cellular fusion"/>
    <property type="evidence" value="ECO:0007669"/>
    <property type="project" value="InterPro"/>
</dbReference>
<feature type="chain" id="PRO_5036050573" description="Nuclear membrane fusion protein Kar5" evidence="13">
    <location>
        <begin position="28"/>
        <end position="522"/>
    </location>
</feature>
<evidence type="ECO:0000256" key="13">
    <source>
        <dbReference type="SAM" id="SignalP"/>
    </source>
</evidence>
<dbReference type="GO" id="GO:0005789">
    <property type="term" value="C:endoplasmic reticulum membrane"/>
    <property type="evidence" value="ECO:0007669"/>
    <property type="project" value="UniProtKB-SubCell"/>
</dbReference>
<evidence type="ECO:0000256" key="4">
    <source>
        <dbReference type="ARBA" id="ARBA00010473"/>
    </source>
</evidence>
<evidence type="ECO:0000256" key="6">
    <source>
        <dbReference type="ARBA" id="ARBA00022692"/>
    </source>
</evidence>
<evidence type="ECO:0000256" key="5">
    <source>
        <dbReference type="ARBA" id="ARBA00022459"/>
    </source>
</evidence>
<evidence type="ECO:0000256" key="3">
    <source>
        <dbReference type="ARBA" id="ARBA00004586"/>
    </source>
</evidence>
<keyword evidence="16" id="KW-1185">Reference proteome</keyword>
<evidence type="ECO:0000256" key="9">
    <source>
        <dbReference type="ARBA" id="ARBA00022989"/>
    </source>
</evidence>
<protein>
    <recommendedName>
        <fullName evidence="17">Nuclear membrane fusion protein Kar5</fullName>
    </recommendedName>
</protein>
<dbReference type="Proteomes" id="UP000663297">
    <property type="component" value="Chromosome 3"/>
</dbReference>
<comment type="subcellular location">
    <subcellularLocation>
        <location evidence="3">Endoplasmic reticulum membrane</location>
    </subcellularLocation>
    <subcellularLocation>
        <location evidence="2">Nucleus membrane</location>
    </subcellularLocation>
</comment>
<evidence type="ECO:0000256" key="11">
    <source>
        <dbReference type="ARBA" id="ARBA00023180"/>
    </source>
</evidence>
<evidence type="ECO:0000313" key="16">
    <source>
        <dbReference type="Proteomes" id="UP000241587"/>
    </source>
</evidence>
<proteinExistence type="inferred from homology"/>
<dbReference type="Proteomes" id="UP000241587">
    <property type="component" value="Unassembled WGS sequence"/>
</dbReference>
<name>A0A2T4GEK6_FUSCU</name>
<feature type="signal peptide" evidence="13">
    <location>
        <begin position="1"/>
        <end position="27"/>
    </location>
</feature>
<dbReference type="EMBL" id="CP064749">
    <property type="protein sequence ID" value="QPC63532.1"/>
    <property type="molecule type" value="Genomic_DNA"/>
</dbReference>
<keyword evidence="8" id="KW-0256">Endoplasmic reticulum</keyword>
<evidence type="ECO:0000313" key="15">
    <source>
        <dbReference type="EMBL" id="QPC63532.1"/>
    </source>
</evidence>
<comment type="function">
    <text evidence="1">Required for nuclear membrane fusion during karyogamy.</text>
</comment>
<accession>A0A2T4GEK6</accession>
<reference evidence="15" key="2">
    <citation type="submission" date="2020-11" db="EMBL/GenBank/DDBJ databases">
        <title>The chromosome-scale genome resource for two endophytic Fusarium species: F. culmorum and F. pseudograminearum.</title>
        <authorList>
            <person name="Yuan Z."/>
        </authorList>
    </citation>
    <scope>NUCLEOTIDE SEQUENCE</scope>
    <source>
        <strain evidence="15">Class2-1B</strain>
    </source>
</reference>
<gene>
    <name evidence="14" type="ORF">FCULG_00010467</name>
    <name evidence="15" type="ORF">HYE67_005763</name>
</gene>
<dbReference type="EMBL" id="PVEM01000028">
    <property type="protein sequence ID" value="PTD01880.1"/>
    <property type="molecule type" value="Genomic_DNA"/>
</dbReference>
<keyword evidence="9" id="KW-1133">Transmembrane helix</keyword>
<evidence type="ECO:0000256" key="12">
    <source>
        <dbReference type="ARBA" id="ARBA00023242"/>
    </source>
</evidence>